<feature type="compositionally biased region" description="Polar residues" evidence="3">
    <location>
        <begin position="188"/>
        <end position="203"/>
    </location>
</feature>
<dbReference type="EMBL" id="DF237096">
    <property type="protein sequence ID" value="GAQ83403.1"/>
    <property type="molecule type" value="Genomic_DNA"/>
</dbReference>
<dbReference type="AlphaFoldDB" id="A0A1Y1HYZ1"/>
<feature type="region of interest" description="Disordered" evidence="3">
    <location>
        <begin position="1"/>
        <end position="133"/>
    </location>
</feature>
<dbReference type="Proteomes" id="UP000054558">
    <property type="component" value="Unassembled WGS sequence"/>
</dbReference>
<evidence type="ECO:0000313" key="6">
    <source>
        <dbReference type="Proteomes" id="UP000054558"/>
    </source>
</evidence>
<feature type="compositionally biased region" description="Polar residues" evidence="3">
    <location>
        <begin position="152"/>
        <end position="179"/>
    </location>
</feature>
<feature type="transmembrane region" description="Helical" evidence="4">
    <location>
        <begin position="223"/>
        <end position="246"/>
    </location>
</feature>
<dbReference type="OrthoDB" id="544685at2759"/>
<comment type="subcellular location">
    <subcellularLocation>
        <location evidence="1">Membrane</location>
        <topology evidence="1">Multi-pass membrane protein</topology>
    </subcellularLocation>
</comment>
<keyword evidence="4" id="KW-0472">Membrane</keyword>
<dbReference type="STRING" id="105231.A0A1Y1HYZ1"/>
<feature type="transmembrane region" description="Helical" evidence="4">
    <location>
        <begin position="336"/>
        <end position="358"/>
    </location>
</feature>
<feature type="region of interest" description="Disordered" evidence="3">
    <location>
        <begin position="150"/>
        <end position="211"/>
    </location>
</feature>
<feature type="compositionally biased region" description="Polar residues" evidence="3">
    <location>
        <begin position="28"/>
        <end position="41"/>
    </location>
</feature>
<organism evidence="5 6">
    <name type="scientific">Klebsormidium nitens</name>
    <name type="common">Green alga</name>
    <name type="synonym">Ulothrix nitens</name>
    <dbReference type="NCBI Taxonomy" id="105231"/>
    <lineage>
        <taxon>Eukaryota</taxon>
        <taxon>Viridiplantae</taxon>
        <taxon>Streptophyta</taxon>
        <taxon>Klebsormidiophyceae</taxon>
        <taxon>Klebsormidiales</taxon>
        <taxon>Klebsormidiaceae</taxon>
        <taxon>Klebsormidium</taxon>
    </lineage>
</organism>
<evidence type="ECO:0000256" key="3">
    <source>
        <dbReference type="SAM" id="MobiDB-lite"/>
    </source>
</evidence>
<dbReference type="GO" id="GO:0016020">
    <property type="term" value="C:membrane"/>
    <property type="evidence" value="ECO:0007669"/>
    <property type="project" value="UniProtKB-SubCell"/>
</dbReference>
<feature type="compositionally biased region" description="Polar residues" evidence="3">
    <location>
        <begin position="53"/>
        <end position="64"/>
    </location>
</feature>
<sequence length="424" mass="46948">MDPTPQRISEWSTDGKDEAPAPIMSRMFSGNSQKQSYQKLSSPHVRDAEPSADLSQVQPSNTRQPDFRLSIPPGSPRVMGSVELPKSGPLSGAPRANSTAGSPRTFSVTVDEDSSSNGEATAGPRGPNLRFRSAAHAVRLTRIYTRSRLQENDTILPTPKATSSNPATPRFVQRSTPSRSGPLEKSPKSTVPKSGPISPQENDPFQDDEILPEETKPDKRLSCFMFIQLLVTVLLLAGVIVTAVVNPPRKDKWLDLEIWKWLLLAFVLLSGRYIASWLVKLLVRVIERNFLLKNRVLYFVYGLRKSVANCLWLAQVLLVWFIFYDPKTASARKLNIISKILICLQITSALAVLKVLLVKVAANGFHRRAYFDRIQEALFRQFLLEQLSQPSSIVPATDQHEAPPEVTVPKGGLKRTFGSEAGGA</sequence>
<name>A0A1Y1HYZ1_KLENI</name>
<gene>
    <name evidence="5" type="ORF">KFL_001470015</name>
</gene>
<evidence type="ECO:0000256" key="1">
    <source>
        <dbReference type="ARBA" id="ARBA00004141"/>
    </source>
</evidence>
<proteinExistence type="inferred from homology"/>
<keyword evidence="6" id="KW-1185">Reference proteome</keyword>
<comment type="similarity">
    <text evidence="2">Belongs to the MscS (TC 1.A.23) family.</text>
</comment>
<dbReference type="PANTHER" id="PTHR31618">
    <property type="entry name" value="MECHANOSENSITIVE ION CHANNEL PROTEIN 5"/>
    <property type="match status" value="1"/>
</dbReference>
<keyword evidence="4" id="KW-0812">Transmembrane</keyword>
<feature type="region of interest" description="Disordered" evidence="3">
    <location>
        <begin position="395"/>
        <end position="424"/>
    </location>
</feature>
<accession>A0A1Y1HYZ1</accession>
<keyword evidence="4" id="KW-1133">Transmembrane helix</keyword>
<protein>
    <submittedName>
        <fullName evidence="5">Uncharacterized protein</fullName>
    </submittedName>
</protein>
<reference evidence="5 6" key="1">
    <citation type="journal article" date="2014" name="Nat. Commun.">
        <title>Klebsormidium flaccidum genome reveals primary factors for plant terrestrial adaptation.</title>
        <authorList>
            <person name="Hori K."/>
            <person name="Maruyama F."/>
            <person name="Fujisawa T."/>
            <person name="Togashi T."/>
            <person name="Yamamoto N."/>
            <person name="Seo M."/>
            <person name="Sato S."/>
            <person name="Yamada T."/>
            <person name="Mori H."/>
            <person name="Tajima N."/>
            <person name="Moriyama T."/>
            <person name="Ikeuchi M."/>
            <person name="Watanabe M."/>
            <person name="Wada H."/>
            <person name="Kobayashi K."/>
            <person name="Saito M."/>
            <person name="Masuda T."/>
            <person name="Sasaki-Sekimoto Y."/>
            <person name="Mashiguchi K."/>
            <person name="Awai K."/>
            <person name="Shimojima M."/>
            <person name="Masuda S."/>
            <person name="Iwai M."/>
            <person name="Nobusawa T."/>
            <person name="Narise T."/>
            <person name="Kondo S."/>
            <person name="Saito H."/>
            <person name="Sato R."/>
            <person name="Murakawa M."/>
            <person name="Ihara Y."/>
            <person name="Oshima-Yamada Y."/>
            <person name="Ohtaka K."/>
            <person name="Satoh M."/>
            <person name="Sonobe K."/>
            <person name="Ishii M."/>
            <person name="Ohtani R."/>
            <person name="Kanamori-Sato M."/>
            <person name="Honoki R."/>
            <person name="Miyazaki D."/>
            <person name="Mochizuki H."/>
            <person name="Umetsu J."/>
            <person name="Higashi K."/>
            <person name="Shibata D."/>
            <person name="Kamiya Y."/>
            <person name="Sato N."/>
            <person name="Nakamura Y."/>
            <person name="Tabata S."/>
            <person name="Ida S."/>
            <person name="Kurokawa K."/>
            <person name="Ohta H."/>
        </authorList>
    </citation>
    <scope>NUCLEOTIDE SEQUENCE [LARGE SCALE GENOMIC DNA]</scope>
    <source>
        <strain evidence="5 6">NIES-2285</strain>
    </source>
</reference>
<dbReference type="InterPro" id="IPR016688">
    <property type="entry name" value="MscS-like_plants/fungi"/>
</dbReference>
<evidence type="ECO:0000256" key="4">
    <source>
        <dbReference type="SAM" id="Phobius"/>
    </source>
</evidence>
<feature type="compositionally biased region" description="Polar residues" evidence="3">
    <location>
        <begin position="96"/>
        <end position="108"/>
    </location>
</feature>
<feature type="transmembrane region" description="Helical" evidence="4">
    <location>
        <begin position="307"/>
        <end position="324"/>
    </location>
</feature>
<feature type="transmembrane region" description="Helical" evidence="4">
    <location>
        <begin position="258"/>
        <end position="286"/>
    </location>
</feature>
<feature type="compositionally biased region" description="Polar residues" evidence="3">
    <location>
        <begin position="1"/>
        <end position="12"/>
    </location>
</feature>
<dbReference type="PANTHER" id="PTHR31618:SF1">
    <property type="entry name" value="EF-HAND DOMAIN-CONTAINING PROTEIN"/>
    <property type="match status" value="1"/>
</dbReference>
<evidence type="ECO:0000256" key="2">
    <source>
        <dbReference type="ARBA" id="ARBA00008017"/>
    </source>
</evidence>
<evidence type="ECO:0000313" key="5">
    <source>
        <dbReference type="EMBL" id="GAQ83403.1"/>
    </source>
</evidence>